<dbReference type="EMBL" id="JABURY010000001">
    <property type="protein sequence ID" value="MBC9129735.1"/>
    <property type="molecule type" value="Genomic_DNA"/>
</dbReference>
<dbReference type="PROSITE" id="PS00372">
    <property type="entry name" value="PTS_EIIA_TYPE_2_HIS"/>
    <property type="match status" value="1"/>
</dbReference>
<sequence length="159" mass="18056">MNMSANRVIRNDMIFLNERISSKENALYFLTTKAVQVKIITQQEEFLSKVLEREAMVSTAVGYQIAMPHGKSQAVQQPFIGFLRTLEPFVWSTQDNEAVNMVFLIGVPAENQGNIHLKVISQLSKKLLHDSFREQLSQLNQVDEIYSLLASLNKNLSAK</sequence>
<dbReference type="PANTHER" id="PTHR47738">
    <property type="entry name" value="PTS SYSTEM FRUCTOSE-LIKE EIIA COMPONENT-RELATED"/>
    <property type="match status" value="1"/>
</dbReference>
<gene>
    <name evidence="7" type="ORF">FcAc13_00210</name>
</gene>
<keyword evidence="4" id="KW-0808">Transferase</keyword>
<dbReference type="Proteomes" id="UP000651208">
    <property type="component" value="Unassembled WGS sequence"/>
</dbReference>
<dbReference type="CDD" id="cd00211">
    <property type="entry name" value="PTS_IIA_fru"/>
    <property type="match status" value="1"/>
</dbReference>
<keyword evidence="5" id="KW-0598">Phosphotransferase system</keyword>
<keyword evidence="8" id="KW-1185">Reference proteome</keyword>
<feature type="domain" description="PTS EIIA type-2" evidence="6">
    <location>
        <begin position="7"/>
        <end position="152"/>
    </location>
</feature>
<proteinExistence type="predicted"/>
<evidence type="ECO:0000256" key="1">
    <source>
        <dbReference type="ARBA" id="ARBA00022448"/>
    </source>
</evidence>
<dbReference type="SUPFAM" id="SSF55804">
    <property type="entry name" value="Phoshotransferase/anion transport protein"/>
    <property type="match status" value="1"/>
</dbReference>
<name>A0ABR7QUD2_9GAMM</name>
<keyword evidence="3 7" id="KW-0762">Sugar transport</keyword>
<keyword evidence="2" id="KW-0597">Phosphoprotein</keyword>
<evidence type="ECO:0000256" key="4">
    <source>
        <dbReference type="ARBA" id="ARBA00022679"/>
    </source>
</evidence>
<dbReference type="InterPro" id="IPR002178">
    <property type="entry name" value="PTS_EIIA_type-2_dom"/>
</dbReference>
<evidence type="ECO:0000256" key="3">
    <source>
        <dbReference type="ARBA" id="ARBA00022597"/>
    </source>
</evidence>
<dbReference type="InterPro" id="IPR051541">
    <property type="entry name" value="PTS_SugarTrans_NitroReg"/>
</dbReference>
<comment type="caution">
    <text evidence="7">The sequence shown here is derived from an EMBL/GenBank/DDBJ whole genome shotgun (WGS) entry which is preliminary data.</text>
</comment>
<dbReference type="InterPro" id="IPR004715">
    <property type="entry name" value="PTS_IIA_fruc"/>
</dbReference>
<accession>A0ABR7QUD2</accession>
<dbReference type="Gene3D" id="3.40.930.10">
    <property type="entry name" value="Mannitol-specific EII, Chain A"/>
    <property type="match status" value="1"/>
</dbReference>
<keyword evidence="1" id="KW-0813">Transport</keyword>
<dbReference type="InterPro" id="IPR016152">
    <property type="entry name" value="PTrfase/Anion_transptr"/>
</dbReference>
<dbReference type="NCBIfam" id="TIGR00848">
    <property type="entry name" value="fruA"/>
    <property type="match status" value="1"/>
</dbReference>
<protein>
    <submittedName>
        <fullName evidence="7">PTS sugar transporter subunit IIA</fullName>
    </submittedName>
</protein>
<evidence type="ECO:0000256" key="2">
    <source>
        <dbReference type="ARBA" id="ARBA00022553"/>
    </source>
</evidence>
<evidence type="ECO:0000313" key="8">
    <source>
        <dbReference type="Proteomes" id="UP000651208"/>
    </source>
</evidence>
<evidence type="ECO:0000313" key="7">
    <source>
        <dbReference type="EMBL" id="MBC9129735.1"/>
    </source>
</evidence>
<evidence type="ECO:0000256" key="5">
    <source>
        <dbReference type="ARBA" id="ARBA00022683"/>
    </source>
</evidence>
<evidence type="ECO:0000259" key="6">
    <source>
        <dbReference type="PROSITE" id="PS51094"/>
    </source>
</evidence>
<dbReference type="Pfam" id="PF00359">
    <property type="entry name" value="PTS_EIIA_2"/>
    <property type="match status" value="1"/>
</dbReference>
<reference evidence="7 8" key="1">
    <citation type="submission" date="2020-06" db="EMBL/GenBank/DDBJ databases">
        <title>Frischella cerana isolated from Apis cerana gut homogenate.</title>
        <authorList>
            <person name="Wolter L.A."/>
            <person name="Suenami S."/>
            <person name="Miyazaki R."/>
        </authorList>
    </citation>
    <scope>NUCLEOTIDE SEQUENCE [LARGE SCALE GENOMIC DNA]</scope>
    <source>
        <strain evidence="7 8">Ac13</strain>
    </source>
</reference>
<dbReference type="PROSITE" id="PS51094">
    <property type="entry name" value="PTS_EIIA_TYPE_2"/>
    <property type="match status" value="1"/>
</dbReference>
<organism evidence="7 8">
    <name type="scientific">Frischella japonica</name>
    <dbReference type="NCBI Taxonomy" id="2741544"/>
    <lineage>
        <taxon>Bacteria</taxon>
        <taxon>Pseudomonadati</taxon>
        <taxon>Pseudomonadota</taxon>
        <taxon>Gammaproteobacteria</taxon>
        <taxon>Orbales</taxon>
        <taxon>Orbaceae</taxon>
        <taxon>Frischella</taxon>
    </lineage>
</organism>